<dbReference type="Proteomes" id="UP000594261">
    <property type="component" value="Chromosome 3"/>
</dbReference>
<dbReference type="Gramene" id="QL03p072853:mrna">
    <property type="protein sequence ID" value="QL03p072853:mrna"/>
    <property type="gene ID" value="QL03p072853"/>
</dbReference>
<evidence type="ECO:0008006" key="5">
    <source>
        <dbReference type="Google" id="ProtNLM"/>
    </source>
</evidence>
<feature type="compositionally biased region" description="Basic and acidic residues" evidence="2">
    <location>
        <begin position="367"/>
        <end position="378"/>
    </location>
</feature>
<feature type="coiled-coil region" evidence="1">
    <location>
        <begin position="511"/>
        <end position="559"/>
    </location>
</feature>
<feature type="region of interest" description="Disordered" evidence="2">
    <location>
        <begin position="357"/>
        <end position="437"/>
    </location>
</feature>
<keyword evidence="1" id="KW-0175">Coiled coil</keyword>
<organism evidence="3 4">
    <name type="scientific">Quercus lobata</name>
    <name type="common">Valley oak</name>
    <dbReference type="NCBI Taxonomy" id="97700"/>
    <lineage>
        <taxon>Eukaryota</taxon>
        <taxon>Viridiplantae</taxon>
        <taxon>Streptophyta</taxon>
        <taxon>Embryophyta</taxon>
        <taxon>Tracheophyta</taxon>
        <taxon>Spermatophyta</taxon>
        <taxon>Magnoliopsida</taxon>
        <taxon>eudicotyledons</taxon>
        <taxon>Gunneridae</taxon>
        <taxon>Pentapetalae</taxon>
        <taxon>rosids</taxon>
        <taxon>fabids</taxon>
        <taxon>Fagales</taxon>
        <taxon>Fagaceae</taxon>
        <taxon>Quercus</taxon>
    </lineage>
</organism>
<evidence type="ECO:0000256" key="2">
    <source>
        <dbReference type="SAM" id="MobiDB-lite"/>
    </source>
</evidence>
<feature type="compositionally biased region" description="Basic and acidic residues" evidence="2">
    <location>
        <begin position="54"/>
        <end position="71"/>
    </location>
</feature>
<feature type="compositionally biased region" description="Acidic residues" evidence="2">
    <location>
        <begin position="77"/>
        <end position="87"/>
    </location>
</feature>
<evidence type="ECO:0000313" key="4">
    <source>
        <dbReference type="Proteomes" id="UP000594261"/>
    </source>
</evidence>
<feature type="region of interest" description="Disordered" evidence="2">
    <location>
        <begin position="1"/>
        <end position="123"/>
    </location>
</feature>
<reference evidence="3 4" key="1">
    <citation type="journal article" date="2016" name="G3 (Bethesda)">
        <title>First Draft Assembly and Annotation of the Genome of a California Endemic Oak Quercus lobata Nee (Fagaceae).</title>
        <authorList>
            <person name="Sork V.L."/>
            <person name="Fitz-Gibbon S.T."/>
            <person name="Puiu D."/>
            <person name="Crepeau M."/>
            <person name="Gugger P.F."/>
            <person name="Sherman R."/>
            <person name="Stevens K."/>
            <person name="Langley C.H."/>
            <person name="Pellegrini M."/>
            <person name="Salzberg S.L."/>
        </authorList>
    </citation>
    <scope>NUCLEOTIDE SEQUENCE [LARGE SCALE GENOMIC DNA]</scope>
    <source>
        <strain evidence="3 4">cv. SW786</strain>
    </source>
</reference>
<feature type="compositionally biased region" description="Basic and acidic residues" evidence="2">
    <location>
        <begin position="393"/>
        <end position="403"/>
    </location>
</feature>
<dbReference type="EnsemblPlants" id="QL03p072853:mrna">
    <property type="protein sequence ID" value="QL03p072853:mrna"/>
    <property type="gene ID" value="QL03p072853"/>
</dbReference>
<reference evidence="3" key="2">
    <citation type="submission" date="2021-01" db="UniProtKB">
        <authorList>
            <consortium name="EnsemblPlants"/>
        </authorList>
    </citation>
    <scope>IDENTIFICATION</scope>
</reference>
<accession>A0A7N2LBY1</accession>
<feature type="compositionally biased region" description="Acidic residues" evidence="2">
    <location>
        <begin position="101"/>
        <end position="111"/>
    </location>
</feature>
<dbReference type="PANTHER" id="PTHR31099:SF49">
    <property type="entry name" value="MYOSIN HEAVY CHAIN-LIKE PROTEIN"/>
    <property type="match status" value="1"/>
</dbReference>
<protein>
    <recommendedName>
        <fullName evidence="5">Transposase (Putative), gypsy type</fullName>
    </recommendedName>
</protein>
<name>A0A7N2LBY1_QUELO</name>
<dbReference type="AlphaFoldDB" id="A0A7N2LBY1"/>
<dbReference type="PANTHER" id="PTHR31099">
    <property type="entry name" value="OS06G0165300 PROTEIN"/>
    <property type="match status" value="1"/>
</dbReference>
<sequence length="676" mass="74038">MSSDASSDQSSVRDGAGYDEFFGSGQESDGFSESSGKETSAQSLSIDVEGQVVEVRDKVLSEVEVERRDEEICVDGNGDEGDEESDSDGSRDEGNEVSSDGNEDEGDDESCDGTSGSSGGNRPFILPEEWAVNKFLPKMSNRVFNKLRTRFQIPDHIPIRLPRKNEKCYTGRTADVGMYDAMFAAGLRLPLTALHRQLADFLGLSVSQIAPNAWRIFIGAEILWGRLSGGNRQLSLDEFFYCYRPQHKVSAKGTYHFAPREKSLRLVFDMPDSNRNWKNRFFFVKGTDWVCRPASARPEISDEQREFIRRILGIPLEQRKCRDLITLDTLHLYCGGPEPTVEARKLEEFSRKQMEAAKQRVRAAAARKKEEEKAKGKEGASTPHSSLKSSVKRKADGKDDPPSKKVAVSAGDVPSTKSPPKSGHGAGKGVMTSSGPVIEGPRCLLTHKDYAVEGVESLIKQTDLDPCAQLGTEDLGASAFFDIARALVRVKALQDRCVAKEGVVSRVRRHNANLMDQQAQYKEAVRLLNSELKDVKEKLGEAEGQQKKLEEGVSSLRAQVETVGTDAVQKFKTTQSFIDSCADYYGTGFDDCLKQVASAYPELDLSRITMDASVPMTPARETVADKGDGPLSLDSLLNDAGVILAQPAVTIPAESSDAAQIAKDKADRVSKDVPAT</sequence>
<dbReference type="InParanoid" id="A0A7N2LBY1"/>
<feature type="compositionally biased region" description="Basic and acidic residues" evidence="2">
    <location>
        <begin position="662"/>
        <end position="676"/>
    </location>
</feature>
<feature type="region of interest" description="Disordered" evidence="2">
    <location>
        <begin position="655"/>
        <end position="676"/>
    </location>
</feature>
<feature type="compositionally biased region" description="Low complexity" evidence="2">
    <location>
        <begin position="1"/>
        <end position="10"/>
    </location>
</feature>
<feature type="compositionally biased region" description="Polar residues" evidence="2">
    <location>
        <begin position="25"/>
        <end position="45"/>
    </location>
</feature>
<proteinExistence type="predicted"/>
<keyword evidence="4" id="KW-1185">Reference proteome</keyword>
<evidence type="ECO:0000256" key="1">
    <source>
        <dbReference type="SAM" id="Coils"/>
    </source>
</evidence>
<dbReference type="OMA" id="KNGDGWY"/>
<dbReference type="EMBL" id="LRBV02000003">
    <property type="status" value="NOT_ANNOTATED_CDS"/>
    <property type="molecule type" value="Genomic_DNA"/>
</dbReference>
<evidence type="ECO:0000313" key="3">
    <source>
        <dbReference type="EnsemblPlants" id="QL03p072853:mrna"/>
    </source>
</evidence>